<dbReference type="SMART" id="SM00487">
    <property type="entry name" value="DEXDc"/>
    <property type="match status" value="1"/>
</dbReference>
<organism evidence="7 8">
    <name type="scientific">Microbulbifer echini</name>
    <dbReference type="NCBI Taxonomy" id="1529067"/>
    <lineage>
        <taxon>Bacteria</taxon>
        <taxon>Pseudomonadati</taxon>
        <taxon>Pseudomonadota</taxon>
        <taxon>Gammaproteobacteria</taxon>
        <taxon>Cellvibrionales</taxon>
        <taxon>Microbulbiferaceae</taxon>
        <taxon>Microbulbifer</taxon>
    </lineage>
</organism>
<dbReference type="PANTHER" id="PTHR10799">
    <property type="entry name" value="SNF2/RAD54 HELICASE FAMILY"/>
    <property type="match status" value="1"/>
</dbReference>
<dbReference type="RefSeq" id="WP_371842291.1">
    <property type="nucleotide sequence ID" value="NZ_JBGMEL010000001.1"/>
</dbReference>
<dbReference type="PROSITE" id="PS50966">
    <property type="entry name" value="ZF_SWIM"/>
    <property type="match status" value="1"/>
</dbReference>
<keyword evidence="2" id="KW-0547">Nucleotide-binding</keyword>
<dbReference type="InterPro" id="IPR049730">
    <property type="entry name" value="SNF2/RAD54-like_C"/>
</dbReference>
<dbReference type="InterPro" id="IPR001650">
    <property type="entry name" value="Helicase_C-like"/>
</dbReference>
<dbReference type="Gene3D" id="3.40.50.300">
    <property type="entry name" value="P-loop containing nucleotide triphosphate hydrolases"/>
    <property type="match status" value="1"/>
</dbReference>
<sequence length="1066" mass="120862">MNIPIDFRHISQQLPSNSLVRGKDYFRNGKVQAFNVSHGGKTITGRVSGSYASHYKQQIEIIEDPVMGGFEIDGECSCPVGYNCKHVAAVLMAVVNELQKSSSQESKNTRWEQWQNSVTGKQRELVLDSPSQRDLLYTLDWDDRYSPAHARVNVYSARPLKKGGYGKPQREYFHINSSLAISKIDQKIFGLQQLLSQSFFRKAISGEEGALLLRNLLVSQRFFSDIDSLTPINWGEAVKLELSWEESKNSAQLQIDVPDLPDGWKLIPTEPPCYFSPKENIIGPIISPVDGEALNDFTTMPAISKSEMGNAIIFLNNHYGSEHLPTPKSLPVIQVNDSLRPVLILKSIPNPGGIESTHTASFHIHYGPVIIPAEEILAENRPENNIYPQENKLYRVERNFHHEAAVLKDLMQWQWSLSANEAGEPTLFFSDGETDQTPIERWHDFLNGGIPRLEEAGWIVEFEDDFSLKVHEIEDWEWQTDQSSNDWFSLSATVDIEGQPIHLAPLILQYLESGYGATDEEDILVPLGPDQYIRLPSALFHNLFAVLEEWYDSESQSLKVPRFAMPELPNADSAWQGNKDLKALAKNLQKGPQSIKPPRALKAQLRPYQQTGFEWLQHLRKLGMNGILADDMGLGKTLQGLAHILKEKESRRLINPALVVVPTSLVGNWLNEAQRFAPTLKALLLHGSDRHEDFPLIPESDLIITTYPLIVRDSEILKEYNFHLLILDEAQVIKNPKSKAAQLLRTLTAQHKVCLTGTPLENHLGELWALFDYLMPGFLHSQKRFNGLYRNPIEKQANEHKQGILNQRIAPFILRRTKQEVATELPSKTEIIQRVTLDTAQAALYETVRSAMEKRVRDLMKKKGLNRSHIEMLDALLKLRQICCDPGLVKLEKAKKVKQSAKLEALMDMLPEMVEEGRKVLLFSQFTEMLGKIETALEEQAIPYVKLTGRTRKRQEAIDAFQNGDIPVFLISLKAGGVGLNLTAADTVIHYDPWWNPAVENQATDRAYRIGQDKPVFVYKFICENTVEEKIIDMQSHKQALADAIYDKDGKNITMDSDQWLSLFQD</sequence>
<dbReference type="InterPro" id="IPR038718">
    <property type="entry name" value="SNF2-like_sf"/>
</dbReference>
<dbReference type="Gene3D" id="3.40.50.10810">
    <property type="entry name" value="Tandem AAA-ATPase domain"/>
    <property type="match status" value="1"/>
</dbReference>
<feature type="domain" description="Helicase ATP-binding" evidence="5">
    <location>
        <begin position="617"/>
        <end position="777"/>
    </location>
</feature>
<dbReference type="InterPro" id="IPR014001">
    <property type="entry name" value="Helicase_ATP-bd"/>
</dbReference>
<name>A0ABV4NI91_9GAMM</name>
<feature type="domain" description="Helicase C-terminal" evidence="6">
    <location>
        <begin position="902"/>
        <end position="1053"/>
    </location>
</feature>
<dbReference type="InterPro" id="IPR000330">
    <property type="entry name" value="SNF2_N"/>
</dbReference>
<feature type="domain" description="SWIM-type" evidence="4">
    <location>
        <begin position="55"/>
        <end position="95"/>
    </location>
</feature>
<keyword evidence="3" id="KW-0863">Zinc-finger</keyword>
<dbReference type="PROSITE" id="PS51194">
    <property type="entry name" value="HELICASE_CTER"/>
    <property type="match status" value="1"/>
</dbReference>
<dbReference type="Pfam" id="PF00176">
    <property type="entry name" value="SNF2-rel_dom"/>
    <property type="match status" value="1"/>
</dbReference>
<keyword evidence="8" id="KW-1185">Reference proteome</keyword>
<dbReference type="Proteomes" id="UP001569414">
    <property type="component" value="Unassembled WGS sequence"/>
</dbReference>
<keyword evidence="3" id="KW-0479">Metal-binding</keyword>
<dbReference type="InterPro" id="IPR007527">
    <property type="entry name" value="Znf_SWIM"/>
</dbReference>
<proteinExistence type="predicted"/>
<accession>A0ABV4NI91</accession>
<dbReference type="CDD" id="cd18793">
    <property type="entry name" value="SF2_C_SNF"/>
    <property type="match status" value="1"/>
</dbReference>
<dbReference type="Pfam" id="PF00271">
    <property type="entry name" value="Helicase_C"/>
    <property type="match status" value="1"/>
</dbReference>
<keyword evidence="3" id="KW-0862">Zinc</keyword>
<dbReference type="Pfam" id="PF04434">
    <property type="entry name" value="SWIM"/>
    <property type="match status" value="1"/>
</dbReference>
<keyword evidence="2" id="KW-0067">ATP-binding</keyword>
<evidence type="ECO:0000256" key="3">
    <source>
        <dbReference type="PROSITE-ProRule" id="PRU00325"/>
    </source>
</evidence>
<reference evidence="7 8" key="1">
    <citation type="submission" date="2024-08" db="EMBL/GenBank/DDBJ databases">
        <authorList>
            <person name="Ishaq N."/>
        </authorList>
    </citation>
    <scope>NUCLEOTIDE SEQUENCE [LARGE SCALE GENOMIC DNA]</scope>
    <source>
        <strain evidence="7 8">JCM 30400</strain>
    </source>
</reference>
<keyword evidence="2" id="KW-0347">Helicase</keyword>
<keyword evidence="1" id="KW-0378">Hydrolase</keyword>
<dbReference type="CDD" id="cd18012">
    <property type="entry name" value="DEXQc_arch_SWI2_SNF2"/>
    <property type="match status" value="1"/>
</dbReference>
<evidence type="ECO:0000256" key="1">
    <source>
        <dbReference type="ARBA" id="ARBA00022801"/>
    </source>
</evidence>
<dbReference type="PROSITE" id="PS51192">
    <property type="entry name" value="HELICASE_ATP_BIND_1"/>
    <property type="match status" value="1"/>
</dbReference>
<evidence type="ECO:0000256" key="2">
    <source>
        <dbReference type="ARBA" id="ARBA00022806"/>
    </source>
</evidence>
<evidence type="ECO:0000259" key="5">
    <source>
        <dbReference type="PROSITE" id="PS51192"/>
    </source>
</evidence>
<evidence type="ECO:0000259" key="6">
    <source>
        <dbReference type="PROSITE" id="PS51194"/>
    </source>
</evidence>
<evidence type="ECO:0000259" key="4">
    <source>
        <dbReference type="PROSITE" id="PS50966"/>
    </source>
</evidence>
<gene>
    <name evidence="7" type="ORF">ACCI51_01085</name>
</gene>
<evidence type="ECO:0000313" key="8">
    <source>
        <dbReference type="Proteomes" id="UP001569414"/>
    </source>
</evidence>
<dbReference type="EMBL" id="JBGMEL010000001">
    <property type="protein sequence ID" value="MFA0789118.1"/>
    <property type="molecule type" value="Genomic_DNA"/>
</dbReference>
<evidence type="ECO:0000313" key="7">
    <source>
        <dbReference type="EMBL" id="MFA0789118.1"/>
    </source>
</evidence>
<dbReference type="SMART" id="SM00490">
    <property type="entry name" value="HELICc"/>
    <property type="match status" value="1"/>
</dbReference>
<dbReference type="InterPro" id="IPR027417">
    <property type="entry name" value="P-loop_NTPase"/>
</dbReference>
<comment type="caution">
    <text evidence="7">The sequence shown here is derived from an EMBL/GenBank/DDBJ whole genome shotgun (WGS) entry which is preliminary data.</text>
</comment>
<dbReference type="SUPFAM" id="SSF52540">
    <property type="entry name" value="P-loop containing nucleoside triphosphate hydrolases"/>
    <property type="match status" value="2"/>
</dbReference>
<protein>
    <submittedName>
        <fullName evidence="7">SNF2-related protein</fullName>
    </submittedName>
</protein>